<feature type="region of interest" description="Disordered" evidence="1">
    <location>
        <begin position="420"/>
        <end position="452"/>
    </location>
</feature>
<organism evidence="2 3">
    <name type="scientific">Prorocentrum cordatum</name>
    <dbReference type="NCBI Taxonomy" id="2364126"/>
    <lineage>
        <taxon>Eukaryota</taxon>
        <taxon>Sar</taxon>
        <taxon>Alveolata</taxon>
        <taxon>Dinophyceae</taxon>
        <taxon>Prorocentrales</taxon>
        <taxon>Prorocentraceae</taxon>
        <taxon>Prorocentrum</taxon>
    </lineage>
</organism>
<evidence type="ECO:0000313" key="2">
    <source>
        <dbReference type="EMBL" id="CAK0837915.1"/>
    </source>
</evidence>
<feature type="region of interest" description="Disordered" evidence="1">
    <location>
        <begin position="162"/>
        <end position="194"/>
    </location>
</feature>
<gene>
    <name evidence="2" type="ORF">PCOR1329_LOCUS33993</name>
</gene>
<feature type="compositionally biased region" description="Basic and acidic residues" evidence="1">
    <location>
        <begin position="420"/>
        <end position="432"/>
    </location>
</feature>
<sequence>ASLRAATWLADRVLESAVVSEAGSCAIAVQVFGGVRVAFGTVLIGGVPVGVLIGANGCCCGLGDRRPHRGAVACRRELAGAEERGEILYMITPDGDMYPHVLHTDVIQGAVRVLRGQRDRASVVGTAPAANARSHDADWTPEPREFLEAVAAASARSFAGVETTLRRPATPKEAGLDSDSAPIPPDWESVSNLPDPDSKGWYILAGSDQSSSAKLPSLSVDFGVIGEGRGFVKVGNNSFLVQYGSPETALDARVLATHESAGDGRHLGFREGVKQLTETAWPSWPLLGPRTAGWVCRFIRDQDVAPRSRHARFKAEAGLSSSDPGVDFHEFCLRLLQIGIQFDQLNVSELAIFELICRKAQMIEYKYRGRYLHRMGAAGDDLAEDEHIYHGTSETRGLMMISPALSSYVADELHKKASVLKEGRKVREERSTARRGGAGGSGGHDNSAGLQSRADKLASENKFLKEKLAAIDPKGEGKSGIEQMSARIQALDGPPCTAAAALSELCRSTPGYDCQPVKFIVYTEGRVSLPSDAVKCDASELLDGHPRELWHDWRQRLLRDPELVRDPVVPYFDEKLRRSPRHCARSLSEMHKAGMIRFSSPRPSTAGLFFVEKSGDQLRMILDTRAVNQEFIDLDTTALPSAGVWRGLKIPASHNLSLSQVGIEAAFYRIGVPPGLDEMFVLPAVPVDALLEALPEVDIGSRLGGKVSPLLAVLPMGWSWSLYFCQAPVVSQVVAAGISASRIIQDRCVVPDVSETAGVAVYVDGVAAIGCDPASVSATIEQVHQRLEASHLKCKGVHSDPWDQKFTGLNFDFETGRISVSKGRVWRLRLALLEVAERGYCSGDDMLSPLGHYTWAAILRRCLLSVLHSAYRFARAAGPRRWRLWPEVATECRVAAALIAFAYLDTKLEVDPAVLATDASTGSGDLEATGFGGYAVTEKTWTQHDVWAAASCMERWRYKCEEAIEVNFEEIDPSFLLPLDSWKLKVLGRWRRPEDIMRLEGRALITGVRHRLRRAGALGHIILSLCDNLSLTLALDKGRSSHSVLNQTCRELAALSILTGSSVAVRWFPSELNSADKGSRAIGRSLSSHEGDCRHAGQLWADEARGLAASALARACGEAATWRGAGGTRFLGEVEEREQPGRDFAAESAAQPTARHGDARGDVEPGLTFLQTNKVKPPTRTAFRERVQSFLEWANEGTLAEISTRRLDQLAANYMDVLFFDGMEVLQCLRPSLGTARHGNFPVARAAVAGFRRRVRGGTRDPLRRPWVLAVVGVSLLLEDLEFATALWLAWDGMLRLPFDLVSMTPKTLIGPGRAVKPAWALLLYPGEEEARSKVMGADEGVILREACWSGGGGAALRRLRRARGPSCQLWSFDGAWFTKRFEERLAALPEAPAAVAYQVRHGAASHAAAVDQLPLSGITERLRHGSPRSSLRYAKHVRYLSLLNRVPQAVVDWSETIHARLGSLLGGSDVLQAPALLPQSVLGALRASCAKASNS</sequence>
<evidence type="ECO:0000313" key="3">
    <source>
        <dbReference type="Proteomes" id="UP001189429"/>
    </source>
</evidence>
<accession>A0ABN9SZ66</accession>
<feature type="non-terminal residue" evidence="2">
    <location>
        <position position="1"/>
    </location>
</feature>
<protein>
    <submittedName>
        <fullName evidence="2">Uncharacterized protein</fullName>
    </submittedName>
</protein>
<feature type="non-terminal residue" evidence="2">
    <location>
        <position position="1496"/>
    </location>
</feature>
<proteinExistence type="predicted"/>
<dbReference type="Gene3D" id="3.10.10.10">
    <property type="entry name" value="HIV Type 1 Reverse Transcriptase, subunit A, domain 1"/>
    <property type="match status" value="1"/>
</dbReference>
<evidence type="ECO:0000256" key="1">
    <source>
        <dbReference type="SAM" id="MobiDB-lite"/>
    </source>
</evidence>
<name>A0ABN9SZ66_9DINO</name>
<dbReference type="Proteomes" id="UP001189429">
    <property type="component" value="Unassembled WGS sequence"/>
</dbReference>
<dbReference type="InterPro" id="IPR043502">
    <property type="entry name" value="DNA/RNA_pol_sf"/>
</dbReference>
<dbReference type="EMBL" id="CAUYUJ010014185">
    <property type="protein sequence ID" value="CAK0837915.1"/>
    <property type="molecule type" value="Genomic_DNA"/>
</dbReference>
<dbReference type="SUPFAM" id="SSF56672">
    <property type="entry name" value="DNA/RNA polymerases"/>
    <property type="match status" value="1"/>
</dbReference>
<reference evidence="2" key="1">
    <citation type="submission" date="2023-10" db="EMBL/GenBank/DDBJ databases">
        <authorList>
            <person name="Chen Y."/>
            <person name="Shah S."/>
            <person name="Dougan E. K."/>
            <person name="Thang M."/>
            <person name="Chan C."/>
        </authorList>
    </citation>
    <scope>NUCLEOTIDE SEQUENCE [LARGE SCALE GENOMIC DNA]</scope>
</reference>
<keyword evidence="3" id="KW-1185">Reference proteome</keyword>
<comment type="caution">
    <text evidence="2">The sequence shown here is derived from an EMBL/GenBank/DDBJ whole genome shotgun (WGS) entry which is preliminary data.</text>
</comment>